<keyword evidence="2" id="KW-1185">Reference proteome</keyword>
<proteinExistence type="predicted"/>
<protein>
    <submittedName>
        <fullName evidence="1">Conserved within P. aerophilum</fullName>
    </submittedName>
</protein>
<dbReference type="InParanoid" id="Q8ZZ09"/>
<reference evidence="1 2" key="1">
    <citation type="journal article" date="2002" name="Proc. Natl. Acad. Sci. U.S.A.">
        <title>Genome sequence of the hyperthermophilic crenarchaeon Pyrobaculum aerophilum.</title>
        <authorList>
            <person name="Fitz-Gibbon S.T."/>
            <person name="Ladner H."/>
            <person name="Kim U.J."/>
            <person name="Stetter K.O."/>
            <person name="Simon M.I."/>
            <person name="Miller J.H."/>
        </authorList>
    </citation>
    <scope>NUCLEOTIDE SEQUENCE [LARGE SCALE GENOMIC DNA]</scope>
    <source>
        <strain evidence="2">ATCC 51768 / DSM 7523 / JCM 9630 / CIP 104966 / NBRC 100827 / IM2</strain>
    </source>
</reference>
<dbReference type="AlphaFoldDB" id="Q8ZZ09"/>
<dbReference type="EnsemblBacteria" id="AAL62832">
    <property type="protein sequence ID" value="AAL62832"/>
    <property type="gene ID" value="PAE0505"/>
</dbReference>
<sequence>MAVPRAKNRCWRLIQRLGFSNNDFELIEVELASGATHSLISKERVRVELLDEGDRPLSWTYAYLAVDENLTEPLITDATIDELGIQVVSFRRGLWRHINDPPGVVRKSALRG</sequence>
<dbReference type="eggNOG" id="arCOG04017">
    <property type="taxonomic scope" value="Archaea"/>
</dbReference>
<dbReference type="HOGENOM" id="CLU_2140287_0_0_2"/>
<name>Q8ZZ09_PYRAE</name>
<dbReference type="PATRIC" id="fig|178306.9.peg.370"/>
<dbReference type="Proteomes" id="UP000002439">
    <property type="component" value="Chromosome"/>
</dbReference>
<dbReference type="EMBL" id="AE009441">
    <property type="protein sequence ID" value="AAL62832.1"/>
    <property type="molecule type" value="Genomic_DNA"/>
</dbReference>
<dbReference type="KEGG" id="pai:PAE0505"/>
<organism evidence="1 2">
    <name type="scientific">Pyrobaculum aerophilum (strain ATCC 51768 / DSM 7523 / JCM 9630 / CIP 104966 / NBRC 100827 / IM2)</name>
    <dbReference type="NCBI Taxonomy" id="178306"/>
    <lineage>
        <taxon>Archaea</taxon>
        <taxon>Thermoproteota</taxon>
        <taxon>Thermoprotei</taxon>
        <taxon>Thermoproteales</taxon>
        <taxon>Thermoproteaceae</taxon>
        <taxon>Pyrobaculum</taxon>
    </lineage>
</organism>
<evidence type="ECO:0000313" key="2">
    <source>
        <dbReference type="Proteomes" id="UP000002439"/>
    </source>
</evidence>
<accession>Q8ZZ09</accession>
<gene>
    <name evidence="1" type="ordered locus">PAE0505</name>
</gene>
<evidence type="ECO:0000313" key="1">
    <source>
        <dbReference type="EMBL" id="AAL62832.1"/>
    </source>
</evidence>